<dbReference type="InterPro" id="IPR036515">
    <property type="entry name" value="Transposase_17_sf"/>
</dbReference>
<dbReference type="EMBL" id="OKRB01000113">
    <property type="protein sequence ID" value="SPE26311.1"/>
    <property type="molecule type" value="Genomic_DNA"/>
</dbReference>
<reference evidence="3" key="1">
    <citation type="submission" date="2018-02" db="EMBL/GenBank/DDBJ databases">
        <authorList>
            <person name="Hausmann B."/>
        </authorList>
    </citation>
    <scope>NUCLEOTIDE SEQUENCE [LARGE SCALE GENOMIC DNA]</scope>
    <source>
        <strain evidence="3">Peat soil MAG SbA5</strain>
    </source>
</reference>
<evidence type="ECO:0000313" key="3">
    <source>
        <dbReference type="Proteomes" id="UP000239735"/>
    </source>
</evidence>
<sequence>MVHTFTSLLTHVVFSTSGRAPLLTDAVQPDVHAYLGGILREIRAFPVAIGGTRDHVHLLTRLPAELAVSDC</sequence>
<dbReference type="InterPro" id="IPR002686">
    <property type="entry name" value="Transposase_17"/>
</dbReference>
<dbReference type="Gene3D" id="3.30.70.1290">
    <property type="entry name" value="Transposase IS200-like"/>
    <property type="match status" value="1"/>
</dbReference>
<gene>
    <name evidence="2" type="ORF">SBA5_540069</name>
</gene>
<dbReference type="SUPFAM" id="SSF143422">
    <property type="entry name" value="Transposase IS200-like"/>
    <property type="match status" value="1"/>
</dbReference>
<dbReference type="Pfam" id="PF01797">
    <property type="entry name" value="Y1_Tnp"/>
    <property type="match status" value="1"/>
</dbReference>
<organism evidence="2 3">
    <name type="scientific">Candidatus Sulfuritelmatomonas gaucii</name>
    <dbReference type="NCBI Taxonomy" id="2043161"/>
    <lineage>
        <taxon>Bacteria</taxon>
        <taxon>Pseudomonadati</taxon>
        <taxon>Acidobacteriota</taxon>
        <taxon>Terriglobia</taxon>
        <taxon>Terriglobales</taxon>
        <taxon>Acidobacteriaceae</taxon>
        <taxon>Candidatus Sulfuritelmatomonas</taxon>
    </lineage>
</organism>
<accession>A0A2N9LSU6</accession>
<proteinExistence type="predicted"/>
<protein>
    <submittedName>
        <fullName evidence="2">Transposase</fullName>
    </submittedName>
</protein>
<dbReference type="AlphaFoldDB" id="A0A2N9LSU6"/>
<name>A0A2N9LSU6_9BACT</name>
<dbReference type="OrthoDB" id="9798161at2"/>
<evidence type="ECO:0000313" key="2">
    <source>
        <dbReference type="EMBL" id="SPE26311.1"/>
    </source>
</evidence>
<dbReference type="GO" id="GO:0003677">
    <property type="term" value="F:DNA binding"/>
    <property type="evidence" value="ECO:0007669"/>
    <property type="project" value="InterPro"/>
</dbReference>
<evidence type="ECO:0000259" key="1">
    <source>
        <dbReference type="Pfam" id="PF01797"/>
    </source>
</evidence>
<dbReference type="GO" id="GO:0004803">
    <property type="term" value="F:transposase activity"/>
    <property type="evidence" value="ECO:0007669"/>
    <property type="project" value="InterPro"/>
</dbReference>
<feature type="domain" description="Transposase IS200-like" evidence="1">
    <location>
        <begin position="6"/>
        <end position="70"/>
    </location>
</feature>
<dbReference type="Proteomes" id="UP000239735">
    <property type="component" value="Unassembled WGS sequence"/>
</dbReference>
<dbReference type="GO" id="GO:0006313">
    <property type="term" value="P:DNA transposition"/>
    <property type="evidence" value="ECO:0007669"/>
    <property type="project" value="InterPro"/>
</dbReference>